<feature type="compositionally biased region" description="Polar residues" evidence="1">
    <location>
        <begin position="124"/>
        <end position="133"/>
    </location>
</feature>
<feature type="region of interest" description="Disordered" evidence="1">
    <location>
        <begin position="93"/>
        <end position="149"/>
    </location>
</feature>
<organism evidence="2 3">
    <name type="scientific">Folsomia candida</name>
    <name type="common">Springtail</name>
    <dbReference type="NCBI Taxonomy" id="158441"/>
    <lineage>
        <taxon>Eukaryota</taxon>
        <taxon>Metazoa</taxon>
        <taxon>Ecdysozoa</taxon>
        <taxon>Arthropoda</taxon>
        <taxon>Hexapoda</taxon>
        <taxon>Collembola</taxon>
        <taxon>Entomobryomorpha</taxon>
        <taxon>Isotomoidea</taxon>
        <taxon>Isotomidae</taxon>
        <taxon>Proisotominae</taxon>
        <taxon>Folsomia</taxon>
    </lineage>
</organism>
<dbReference type="Proteomes" id="UP000198287">
    <property type="component" value="Unassembled WGS sequence"/>
</dbReference>
<protein>
    <submittedName>
        <fullName evidence="2">Vacuolar protein sorting-associated protein 54</fullName>
    </submittedName>
</protein>
<sequence length="149" mass="16809">MVRKQWEATRGGNIVRQHGRQHSEDTMGGNIAHHLPYSDPKKRTIRREFRICTEMNDNRSNRYTSSTSFHVPKPQQSLFPFFIALREQWNLRKQQQQEQAQNMADGEQGAAGMSSSGVGVGGVTPTQKTSQDNKGGFPNPTLGKDGYFK</sequence>
<evidence type="ECO:0000256" key="1">
    <source>
        <dbReference type="SAM" id="MobiDB-lite"/>
    </source>
</evidence>
<dbReference type="EMBL" id="LNIX01000004">
    <property type="protein sequence ID" value="OXA55980.1"/>
    <property type="molecule type" value="Genomic_DNA"/>
</dbReference>
<comment type="caution">
    <text evidence="2">The sequence shown here is derived from an EMBL/GenBank/DDBJ whole genome shotgun (WGS) entry which is preliminary data.</text>
</comment>
<name>A0A226EF25_FOLCA</name>
<evidence type="ECO:0000313" key="3">
    <source>
        <dbReference type="Proteomes" id="UP000198287"/>
    </source>
</evidence>
<gene>
    <name evidence="2" type="ORF">Fcan01_09599</name>
</gene>
<accession>A0A226EF25</accession>
<reference evidence="2 3" key="1">
    <citation type="submission" date="2015-12" db="EMBL/GenBank/DDBJ databases">
        <title>The genome of Folsomia candida.</title>
        <authorList>
            <person name="Faddeeva A."/>
            <person name="Derks M.F."/>
            <person name="Anvar Y."/>
            <person name="Smit S."/>
            <person name="Van Straalen N."/>
            <person name="Roelofs D."/>
        </authorList>
    </citation>
    <scope>NUCLEOTIDE SEQUENCE [LARGE SCALE GENOMIC DNA]</scope>
    <source>
        <strain evidence="2 3">VU population</strain>
        <tissue evidence="2">Whole body</tissue>
    </source>
</reference>
<keyword evidence="3" id="KW-1185">Reference proteome</keyword>
<feature type="region of interest" description="Disordered" evidence="1">
    <location>
        <begin position="1"/>
        <end position="37"/>
    </location>
</feature>
<evidence type="ECO:0000313" key="2">
    <source>
        <dbReference type="EMBL" id="OXA55980.1"/>
    </source>
</evidence>
<dbReference type="AlphaFoldDB" id="A0A226EF25"/>
<proteinExistence type="predicted"/>